<dbReference type="Pfam" id="PF02962">
    <property type="entry name" value="CHMI"/>
    <property type="match status" value="1"/>
</dbReference>
<dbReference type="SUPFAM" id="SSF55331">
    <property type="entry name" value="Tautomerase/MIF"/>
    <property type="match status" value="1"/>
</dbReference>
<keyword evidence="1" id="KW-0413">Isomerase</keyword>
<reference evidence="1 2" key="1">
    <citation type="submission" date="2023-06" db="EMBL/GenBank/DDBJ databases">
        <title>Parasedimentitalea psychrophila sp. nov., a psychrophilic bacterium isolated from deep-sea sediment.</title>
        <authorList>
            <person name="Li A."/>
        </authorList>
    </citation>
    <scope>NUCLEOTIDE SEQUENCE [LARGE SCALE GENOMIC DNA]</scope>
    <source>
        <strain evidence="1 2">QS115</strain>
    </source>
</reference>
<keyword evidence="2" id="KW-1185">Reference proteome</keyword>
<evidence type="ECO:0000313" key="2">
    <source>
        <dbReference type="Proteomes" id="UP001238334"/>
    </source>
</evidence>
<dbReference type="CDD" id="cd00580">
    <property type="entry name" value="CHMI"/>
    <property type="match status" value="1"/>
</dbReference>
<dbReference type="RefSeq" id="WP_270917664.1">
    <property type="nucleotide sequence ID" value="NZ_CP127247.1"/>
</dbReference>
<dbReference type="Proteomes" id="UP001238334">
    <property type="component" value="Chromosome"/>
</dbReference>
<accession>A0A9Y2L1U9</accession>
<dbReference type="Gene3D" id="3.30.429.10">
    <property type="entry name" value="Macrophage Migration Inhibitory Factor"/>
    <property type="match status" value="1"/>
</dbReference>
<dbReference type="PANTHER" id="PTHR37950:SF1">
    <property type="entry name" value="4-HYDROXYPHENYLACETATE CATABOLISM PROTEIN"/>
    <property type="match status" value="1"/>
</dbReference>
<dbReference type="KEGG" id="ppso:QPJ95_06720"/>
<dbReference type="EMBL" id="CP127247">
    <property type="protein sequence ID" value="WIY26603.1"/>
    <property type="molecule type" value="Genomic_DNA"/>
</dbReference>
<dbReference type="GO" id="GO:0008704">
    <property type="term" value="F:5-carboxymethyl-2-hydroxymuconate delta-isomerase activity"/>
    <property type="evidence" value="ECO:0007669"/>
    <property type="project" value="InterPro"/>
</dbReference>
<name>A0A9Y2L1U9_9RHOB</name>
<gene>
    <name evidence="1" type="ORF">QPJ95_06720</name>
</gene>
<dbReference type="AlphaFoldDB" id="A0A9Y2L1U9"/>
<dbReference type="InterPro" id="IPR004220">
    <property type="entry name" value="5-COMe_2-OHmuconate_Isoase"/>
</dbReference>
<evidence type="ECO:0000313" key="1">
    <source>
        <dbReference type="EMBL" id="WIY26603.1"/>
    </source>
</evidence>
<protein>
    <submittedName>
        <fullName evidence="1">5-carboxymethyl-2-hydroxymuconate isomerase</fullName>
    </submittedName>
</protein>
<dbReference type="PANTHER" id="PTHR37950">
    <property type="entry name" value="4-HYDROXYPHENYLACETATE CATABOLISM PROTEIN"/>
    <property type="match status" value="1"/>
</dbReference>
<proteinExistence type="predicted"/>
<sequence>MPHISLDYSANLELCVDMASLCDTLRCAAINTGSFPVAGVRVRAFAATHVSIADGAAKHGYIDISVRLRGGRDLETRQRATQEIFDAAREFLAPALQQHSIALSLEMRDIDPALAPKCGTIRDHLPKVDQND</sequence>
<dbReference type="InterPro" id="IPR014347">
    <property type="entry name" value="Tautomerase/MIF_sf"/>
</dbReference>
<organism evidence="1 2">
    <name type="scientific">Parasedimentitalea psychrophila</name>
    <dbReference type="NCBI Taxonomy" id="2997337"/>
    <lineage>
        <taxon>Bacteria</taxon>
        <taxon>Pseudomonadati</taxon>
        <taxon>Pseudomonadota</taxon>
        <taxon>Alphaproteobacteria</taxon>
        <taxon>Rhodobacterales</taxon>
        <taxon>Paracoccaceae</taxon>
        <taxon>Parasedimentitalea</taxon>
    </lineage>
</organism>